<sequence length="44" mass="4911">MQMSWPKIERLLANGIAVQGSDMKKFTHAEGKSRMFTSPTGWGV</sequence>
<proteinExistence type="predicted"/>
<comment type="caution">
    <text evidence="1">The sequence shown here is derived from an EMBL/GenBank/DDBJ whole genome shotgun (WGS) entry which is preliminary data.</text>
</comment>
<dbReference type="EMBL" id="CCJX01000057">
    <property type="protein sequence ID" value="CDT08481.1"/>
    <property type="molecule type" value="Genomic_DNA"/>
</dbReference>
<reference evidence="1 2" key="1">
    <citation type="submission" date="2014-06" db="EMBL/GenBank/DDBJ databases">
        <authorList>
            <person name="Le Roux F."/>
        </authorList>
    </citation>
    <scope>NUCLEOTIDE SEQUENCE [LARGE SCALE GENOMIC DNA]</scope>
    <source>
        <strain evidence="1 2">J5-4</strain>
    </source>
</reference>
<evidence type="ECO:0000313" key="2">
    <source>
        <dbReference type="Proteomes" id="UP000049077"/>
    </source>
</evidence>
<accession>A0ABM9QNY0</accession>
<organism evidence="1 2">
    <name type="scientific">Vibrio crassostreae</name>
    <dbReference type="NCBI Taxonomy" id="246167"/>
    <lineage>
        <taxon>Bacteria</taxon>
        <taxon>Pseudomonadati</taxon>
        <taxon>Pseudomonadota</taxon>
        <taxon>Gammaproteobacteria</taxon>
        <taxon>Vibrionales</taxon>
        <taxon>Vibrionaceae</taxon>
        <taxon>Vibrio</taxon>
    </lineage>
</organism>
<gene>
    <name evidence="1" type="ORF">VCR4J5_150012</name>
</gene>
<keyword evidence="2" id="KW-1185">Reference proteome</keyword>
<name>A0ABM9QNY0_9VIBR</name>
<protein>
    <submittedName>
        <fullName evidence="1">Uncharacterized protein</fullName>
    </submittedName>
</protein>
<evidence type="ECO:0000313" key="1">
    <source>
        <dbReference type="EMBL" id="CDT08481.1"/>
    </source>
</evidence>
<dbReference type="Proteomes" id="UP000049077">
    <property type="component" value="Unassembled WGS sequence"/>
</dbReference>